<sequence length="150" mass="16863">MRPHSQTEVIFQCPQMHSFTLGPASKVSAGHPLTNDPIGHPICPTPTPVFWKYSMFFHVKQVHPQYWDTEANLLCNLPSDFLKALRVTTEEINCIKKLQPIDESAPSYPLINLPFDSNPTGVRHKDPPTADAMLNSSGISSLWKKARLTR</sequence>
<dbReference type="EMBL" id="MU154557">
    <property type="protein sequence ID" value="KAF9495963.1"/>
    <property type="molecule type" value="Genomic_DNA"/>
</dbReference>
<dbReference type="AlphaFoldDB" id="A0A9P5ZX78"/>
<comment type="caution">
    <text evidence="1">The sequence shown here is derived from an EMBL/GenBank/DDBJ whole genome shotgun (WGS) entry which is preliminary data.</text>
</comment>
<proteinExistence type="predicted"/>
<organism evidence="1 2">
    <name type="scientific">Pleurotus eryngii</name>
    <name type="common">Boletus of the steppes</name>
    <dbReference type="NCBI Taxonomy" id="5323"/>
    <lineage>
        <taxon>Eukaryota</taxon>
        <taxon>Fungi</taxon>
        <taxon>Dikarya</taxon>
        <taxon>Basidiomycota</taxon>
        <taxon>Agaricomycotina</taxon>
        <taxon>Agaricomycetes</taxon>
        <taxon>Agaricomycetidae</taxon>
        <taxon>Agaricales</taxon>
        <taxon>Pleurotineae</taxon>
        <taxon>Pleurotaceae</taxon>
        <taxon>Pleurotus</taxon>
    </lineage>
</organism>
<evidence type="ECO:0000313" key="1">
    <source>
        <dbReference type="EMBL" id="KAF9495963.1"/>
    </source>
</evidence>
<protein>
    <submittedName>
        <fullName evidence="1">Uncharacterized protein</fullName>
    </submittedName>
</protein>
<reference evidence="1" key="1">
    <citation type="submission" date="2020-11" db="EMBL/GenBank/DDBJ databases">
        <authorList>
            <consortium name="DOE Joint Genome Institute"/>
            <person name="Ahrendt S."/>
            <person name="Riley R."/>
            <person name="Andreopoulos W."/>
            <person name="Labutti K."/>
            <person name="Pangilinan J."/>
            <person name="Ruiz-Duenas F.J."/>
            <person name="Barrasa J.M."/>
            <person name="Sanchez-Garcia M."/>
            <person name="Camarero S."/>
            <person name="Miyauchi S."/>
            <person name="Serrano A."/>
            <person name="Linde D."/>
            <person name="Babiker R."/>
            <person name="Drula E."/>
            <person name="Ayuso-Fernandez I."/>
            <person name="Pacheco R."/>
            <person name="Padilla G."/>
            <person name="Ferreira P."/>
            <person name="Barriuso J."/>
            <person name="Kellner H."/>
            <person name="Castanera R."/>
            <person name="Alfaro M."/>
            <person name="Ramirez L."/>
            <person name="Pisabarro A.G."/>
            <person name="Kuo A."/>
            <person name="Tritt A."/>
            <person name="Lipzen A."/>
            <person name="He G."/>
            <person name="Yan M."/>
            <person name="Ng V."/>
            <person name="Cullen D."/>
            <person name="Martin F."/>
            <person name="Rosso M.-N."/>
            <person name="Henrissat B."/>
            <person name="Hibbett D."/>
            <person name="Martinez A.T."/>
            <person name="Grigoriev I.V."/>
        </authorList>
    </citation>
    <scope>NUCLEOTIDE SEQUENCE</scope>
    <source>
        <strain evidence="1">ATCC 90797</strain>
    </source>
</reference>
<dbReference type="OrthoDB" id="3005541at2759"/>
<gene>
    <name evidence="1" type="ORF">BDN71DRAFT_1506308</name>
</gene>
<dbReference type="Proteomes" id="UP000807025">
    <property type="component" value="Unassembled WGS sequence"/>
</dbReference>
<name>A0A9P5ZX78_PLEER</name>
<keyword evidence="2" id="KW-1185">Reference proteome</keyword>
<evidence type="ECO:0000313" key="2">
    <source>
        <dbReference type="Proteomes" id="UP000807025"/>
    </source>
</evidence>
<accession>A0A9P5ZX78</accession>